<feature type="region of interest" description="Disordered" evidence="9">
    <location>
        <begin position="443"/>
        <end position="687"/>
    </location>
</feature>
<dbReference type="PANTHER" id="PTHR10782:SF4">
    <property type="entry name" value="TONALLI, ISOFORM E"/>
    <property type="match status" value="1"/>
</dbReference>
<dbReference type="Pfam" id="PF14324">
    <property type="entry name" value="PINIT"/>
    <property type="match status" value="1"/>
</dbReference>
<dbReference type="Gene3D" id="3.30.40.10">
    <property type="entry name" value="Zinc/RING finger domain, C3HC4 (zinc finger)"/>
    <property type="match status" value="1"/>
</dbReference>
<reference evidence="12 13" key="1">
    <citation type="submission" date="2016-10" db="EMBL/GenBank/DDBJ databases">
        <title>Genome sequence of the basidiomycete white-rot fungus Trametes pubescens.</title>
        <authorList>
            <person name="Makela M.R."/>
            <person name="Granchi Z."/>
            <person name="Peng M."/>
            <person name="De Vries R.P."/>
            <person name="Grigoriev I."/>
            <person name="Riley R."/>
            <person name="Hilden K."/>
        </authorList>
    </citation>
    <scope>NUCLEOTIDE SEQUENCE [LARGE SCALE GENOMIC DNA]</scope>
    <source>
        <strain evidence="12 13">FBCC735</strain>
    </source>
</reference>
<evidence type="ECO:0000256" key="4">
    <source>
        <dbReference type="ARBA" id="ARBA00022723"/>
    </source>
</evidence>
<keyword evidence="12" id="KW-0436">Ligase</keyword>
<evidence type="ECO:0000256" key="3">
    <source>
        <dbReference type="ARBA" id="ARBA00022679"/>
    </source>
</evidence>
<evidence type="ECO:0000313" key="12">
    <source>
        <dbReference type="EMBL" id="OJT04733.1"/>
    </source>
</evidence>
<dbReference type="UniPathway" id="UPA00886"/>
<protein>
    <submittedName>
        <fullName evidence="12">E3 SUMO-protein ligase pli1</fullName>
    </submittedName>
</protein>
<dbReference type="GO" id="GO:0008270">
    <property type="term" value="F:zinc ion binding"/>
    <property type="evidence" value="ECO:0007669"/>
    <property type="project" value="UniProtKB-KW"/>
</dbReference>
<dbReference type="GO" id="GO:0016874">
    <property type="term" value="F:ligase activity"/>
    <property type="evidence" value="ECO:0007669"/>
    <property type="project" value="UniProtKB-KW"/>
</dbReference>
<dbReference type="PANTHER" id="PTHR10782">
    <property type="entry name" value="ZINC FINGER MIZ DOMAIN-CONTAINING PROTEIN"/>
    <property type="match status" value="1"/>
</dbReference>
<feature type="compositionally biased region" description="Low complexity" evidence="9">
    <location>
        <begin position="453"/>
        <end position="476"/>
    </location>
</feature>
<dbReference type="GO" id="GO:0061665">
    <property type="term" value="F:SUMO ligase activity"/>
    <property type="evidence" value="ECO:0007669"/>
    <property type="project" value="TreeGrafter"/>
</dbReference>
<dbReference type="InterPro" id="IPR038654">
    <property type="entry name" value="PINIT_sf"/>
</dbReference>
<dbReference type="InterPro" id="IPR004181">
    <property type="entry name" value="Znf_MIZ"/>
</dbReference>
<keyword evidence="5 8" id="KW-0863">Zinc-finger</keyword>
<evidence type="ECO:0000256" key="6">
    <source>
        <dbReference type="ARBA" id="ARBA00022786"/>
    </source>
</evidence>
<dbReference type="PROSITE" id="PS51044">
    <property type="entry name" value="ZF_SP_RING"/>
    <property type="match status" value="1"/>
</dbReference>
<dbReference type="GO" id="GO:0000785">
    <property type="term" value="C:chromatin"/>
    <property type="evidence" value="ECO:0007669"/>
    <property type="project" value="TreeGrafter"/>
</dbReference>
<feature type="compositionally biased region" description="Low complexity" evidence="9">
    <location>
        <begin position="605"/>
        <end position="644"/>
    </location>
</feature>
<evidence type="ECO:0000256" key="2">
    <source>
        <dbReference type="ARBA" id="ARBA00005383"/>
    </source>
</evidence>
<evidence type="ECO:0000256" key="9">
    <source>
        <dbReference type="SAM" id="MobiDB-lite"/>
    </source>
</evidence>
<name>A0A1M2VB34_TRAPU</name>
<dbReference type="EMBL" id="MNAD01001519">
    <property type="protein sequence ID" value="OJT04733.1"/>
    <property type="molecule type" value="Genomic_DNA"/>
</dbReference>
<dbReference type="InterPro" id="IPR013083">
    <property type="entry name" value="Znf_RING/FYVE/PHD"/>
</dbReference>
<evidence type="ECO:0000256" key="5">
    <source>
        <dbReference type="ARBA" id="ARBA00022771"/>
    </source>
</evidence>
<comment type="pathway">
    <text evidence="1">Protein modification; protein sumoylation.</text>
</comment>
<feature type="domain" description="SP-RING-type" evidence="10">
    <location>
        <begin position="345"/>
        <end position="430"/>
    </location>
</feature>
<dbReference type="STRING" id="154538.A0A1M2VB34"/>
<dbReference type="GO" id="GO:0016925">
    <property type="term" value="P:protein sumoylation"/>
    <property type="evidence" value="ECO:0007669"/>
    <property type="project" value="UniProtKB-UniPathway"/>
</dbReference>
<organism evidence="12 13">
    <name type="scientific">Trametes pubescens</name>
    <name type="common">White-rot fungus</name>
    <dbReference type="NCBI Taxonomy" id="154538"/>
    <lineage>
        <taxon>Eukaryota</taxon>
        <taxon>Fungi</taxon>
        <taxon>Dikarya</taxon>
        <taxon>Basidiomycota</taxon>
        <taxon>Agaricomycotina</taxon>
        <taxon>Agaricomycetes</taxon>
        <taxon>Polyporales</taxon>
        <taxon>Polyporaceae</taxon>
        <taxon>Trametes</taxon>
    </lineage>
</organism>
<keyword evidence="7" id="KW-0862">Zinc</keyword>
<dbReference type="Pfam" id="PF02891">
    <property type="entry name" value="zf-MIZ"/>
    <property type="match status" value="1"/>
</dbReference>
<dbReference type="PROSITE" id="PS51466">
    <property type="entry name" value="PINIT"/>
    <property type="match status" value="1"/>
</dbReference>
<sequence length="687" mass="75597">MANQDAWADFETLRHNLKSNKVEQLKTILTCFNDECHTNLTKTGKKQDLIDKITRELDQWRRSESVDFWLRAKAIMQRVRHGGGGYYAPRANGESSSYTHQHNFAPPAPAAVAYQPAGSSSSAPVARYDPYATARRPAAAPAPAAASSAAIPPPAPQPGIQFRYSPFFKVERLISAIVECPESTSSMDRRSQSLSFSLQAEVVAKLNSSGSKYQLRLYCTSSSFYSPPVPFRNPLSQPCPIEFPPTCEVRVNGVQLNANLKGLKKKPGTAPPPDLGKATRLAFGQTNRVEMIYVNSQQPTSPKKYYLAVMLVEVTSVDQLIDRLRKGKYRSKAEVLADMRRANIDDDEIVAGHQKMSLKCPLSYMRIATPCRSSSCVHPQCFDALSWFSVMEQTTTWMCPVCEKVLKTEDLIIDGYFDDILKHTPEGVEDVIVEADGQWHTDDNKYGSAEWTAAHPPTVKKPVVPAKRAPSPVKPATNGFDTKPRPSNAEIVILDSDEEDEDEGRVKRELSPSADSARHPRSSQSVSVSSSQPPRSQATDIIDLTLDSDDEEPPPPPRRAVPITKKRKEMDDLPSPTEQIWKKSRTDSGPSSSISPAHDRLTVRASDLPAPPLSSLSSQPRFIASQHSSSRASGSQSYASSSALPLPPSIPRRPSTSTHDNFRNTLPPLAYAPRNSGGGSSSPHNWR</sequence>
<keyword evidence="13" id="KW-1185">Reference proteome</keyword>
<keyword evidence="3" id="KW-0808">Transferase</keyword>
<dbReference type="AlphaFoldDB" id="A0A1M2VB34"/>
<keyword evidence="6" id="KW-0833">Ubl conjugation pathway</keyword>
<comment type="similarity">
    <text evidence="2">Belongs to the PIAS family.</text>
</comment>
<dbReference type="InterPro" id="IPR023321">
    <property type="entry name" value="PINIT"/>
</dbReference>
<accession>A0A1M2VB34</accession>
<evidence type="ECO:0000256" key="7">
    <source>
        <dbReference type="ARBA" id="ARBA00022833"/>
    </source>
</evidence>
<keyword evidence="4" id="KW-0479">Metal-binding</keyword>
<proteinExistence type="inferred from homology"/>
<dbReference type="Gene3D" id="2.60.120.780">
    <property type="entry name" value="PINIT domain"/>
    <property type="match status" value="1"/>
</dbReference>
<evidence type="ECO:0000313" key="13">
    <source>
        <dbReference type="Proteomes" id="UP000184267"/>
    </source>
</evidence>
<dbReference type="Proteomes" id="UP000184267">
    <property type="component" value="Unassembled WGS sequence"/>
</dbReference>
<feature type="domain" description="PINIT" evidence="11">
    <location>
        <begin position="149"/>
        <end position="315"/>
    </location>
</feature>
<dbReference type="OMA" id="PTEQIWK"/>
<feature type="compositionally biased region" description="Low complexity" evidence="9">
    <location>
        <begin position="522"/>
        <end position="545"/>
    </location>
</feature>
<gene>
    <name evidence="12" type="ORF">TRAPUB_4527</name>
</gene>
<evidence type="ECO:0000259" key="11">
    <source>
        <dbReference type="PROSITE" id="PS51466"/>
    </source>
</evidence>
<evidence type="ECO:0000256" key="8">
    <source>
        <dbReference type="PROSITE-ProRule" id="PRU00452"/>
    </source>
</evidence>
<dbReference type="OrthoDB" id="28127at2759"/>
<evidence type="ECO:0000256" key="1">
    <source>
        <dbReference type="ARBA" id="ARBA00004718"/>
    </source>
</evidence>
<evidence type="ECO:0000259" key="10">
    <source>
        <dbReference type="PROSITE" id="PS51044"/>
    </source>
</evidence>
<comment type="caution">
    <text evidence="12">The sequence shown here is derived from an EMBL/GenBank/DDBJ whole genome shotgun (WGS) entry which is preliminary data.</text>
</comment>